<proteinExistence type="predicted"/>
<evidence type="ECO:0000313" key="2">
    <source>
        <dbReference type="Proteomes" id="UP000266841"/>
    </source>
</evidence>
<keyword evidence="2" id="KW-1185">Reference proteome</keyword>
<dbReference type="AlphaFoldDB" id="K0TIY4"/>
<evidence type="ECO:0000313" key="1">
    <source>
        <dbReference type="EMBL" id="EJK77049.1"/>
    </source>
</evidence>
<name>K0TIY4_THAOC</name>
<sequence>MARIAAGCPRVANRSPSAIAQVAAVPAASVSHSWQTQGASCWHDSSLYEDLSYKPTSQGDWIDQMVRKKASYFMNLRYYFQLVKLFINISSMQTEQMTPVR</sequence>
<accession>K0TIY4</accession>
<organism evidence="1 2">
    <name type="scientific">Thalassiosira oceanica</name>
    <name type="common">Marine diatom</name>
    <dbReference type="NCBI Taxonomy" id="159749"/>
    <lineage>
        <taxon>Eukaryota</taxon>
        <taxon>Sar</taxon>
        <taxon>Stramenopiles</taxon>
        <taxon>Ochrophyta</taxon>
        <taxon>Bacillariophyta</taxon>
        <taxon>Coscinodiscophyceae</taxon>
        <taxon>Thalassiosirophycidae</taxon>
        <taxon>Thalassiosirales</taxon>
        <taxon>Thalassiosiraceae</taxon>
        <taxon>Thalassiosira</taxon>
    </lineage>
</organism>
<comment type="caution">
    <text evidence="1">The sequence shown here is derived from an EMBL/GenBank/DDBJ whole genome shotgun (WGS) entry which is preliminary data.</text>
</comment>
<dbReference type="Proteomes" id="UP000266841">
    <property type="component" value="Unassembled WGS sequence"/>
</dbReference>
<gene>
    <name evidence="1" type="ORF">THAOC_01143</name>
</gene>
<protein>
    <submittedName>
        <fullName evidence="1">Uncharacterized protein</fullName>
    </submittedName>
</protein>
<reference evidence="1 2" key="1">
    <citation type="journal article" date="2012" name="Genome Biol.">
        <title>Genome and low-iron response of an oceanic diatom adapted to chronic iron limitation.</title>
        <authorList>
            <person name="Lommer M."/>
            <person name="Specht M."/>
            <person name="Roy A.S."/>
            <person name="Kraemer L."/>
            <person name="Andreson R."/>
            <person name="Gutowska M.A."/>
            <person name="Wolf J."/>
            <person name="Bergner S.V."/>
            <person name="Schilhabel M.B."/>
            <person name="Klostermeier U.C."/>
            <person name="Beiko R.G."/>
            <person name="Rosenstiel P."/>
            <person name="Hippler M."/>
            <person name="Laroche J."/>
        </authorList>
    </citation>
    <scope>NUCLEOTIDE SEQUENCE [LARGE SCALE GENOMIC DNA]</scope>
    <source>
        <strain evidence="1 2">CCMP1005</strain>
    </source>
</reference>
<dbReference type="EMBL" id="AGNL01001366">
    <property type="protein sequence ID" value="EJK77049.1"/>
    <property type="molecule type" value="Genomic_DNA"/>
</dbReference>